<evidence type="ECO:0000259" key="1">
    <source>
        <dbReference type="Pfam" id="PF22486"/>
    </source>
</evidence>
<sequence>MPEIPFTVKWEIPENRLLPLKDSVNGNLASNFVSNIHGFQYYLRIYPNEKRTNADGRITSIYLNLDLGKLKKVEAKYTFTVKSANYSRFHRWIYETSEGRGGEFCSTKDFFDPQKKFIVDGKMTVKCDGIFEVETEDTTSVVSEQQKWDGGALGDKLWGNNDSKDITIVADGKEIKVNSFLYQVALQGPV</sequence>
<feature type="domain" description="MATH" evidence="1">
    <location>
        <begin position="27"/>
        <end position="128"/>
    </location>
</feature>
<accession>A0A914Q2G3</accession>
<evidence type="ECO:0000313" key="3">
    <source>
        <dbReference type="WBParaSite" id="PDA_v2.g25373.t1"/>
    </source>
</evidence>
<dbReference type="Pfam" id="PF22486">
    <property type="entry name" value="MATH_2"/>
    <property type="match status" value="1"/>
</dbReference>
<dbReference type="AlphaFoldDB" id="A0A914Q2G3"/>
<evidence type="ECO:0000313" key="2">
    <source>
        <dbReference type="Proteomes" id="UP000887578"/>
    </source>
</evidence>
<dbReference type="Proteomes" id="UP000887578">
    <property type="component" value="Unplaced"/>
</dbReference>
<dbReference type="InterPro" id="IPR002083">
    <property type="entry name" value="MATH/TRAF_dom"/>
</dbReference>
<reference evidence="3" key="1">
    <citation type="submission" date="2022-11" db="UniProtKB">
        <authorList>
            <consortium name="WormBaseParasite"/>
        </authorList>
    </citation>
    <scope>IDENTIFICATION</scope>
</reference>
<dbReference type="InterPro" id="IPR008974">
    <property type="entry name" value="TRAF-like"/>
</dbReference>
<dbReference type="SUPFAM" id="SSF49599">
    <property type="entry name" value="TRAF domain-like"/>
    <property type="match status" value="1"/>
</dbReference>
<dbReference type="WBParaSite" id="PDA_v2.g25373.t1">
    <property type="protein sequence ID" value="PDA_v2.g25373.t1"/>
    <property type="gene ID" value="PDA_v2.g25373"/>
</dbReference>
<proteinExistence type="predicted"/>
<name>A0A914Q2G3_9BILA</name>
<dbReference type="Gene3D" id="2.60.210.10">
    <property type="entry name" value="Apoptosis, Tumor Necrosis Factor Receptor Associated Protein 2, Chain A"/>
    <property type="match status" value="1"/>
</dbReference>
<dbReference type="CDD" id="cd00121">
    <property type="entry name" value="MATH"/>
    <property type="match status" value="1"/>
</dbReference>
<organism evidence="2 3">
    <name type="scientific">Panagrolaimus davidi</name>
    <dbReference type="NCBI Taxonomy" id="227884"/>
    <lineage>
        <taxon>Eukaryota</taxon>
        <taxon>Metazoa</taxon>
        <taxon>Ecdysozoa</taxon>
        <taxon>Nematoda</taxon>
        <taxon>Chromadorea</taxon>
        <taxon>Rhabditida</taxon>
        <taxon>Tylenchina</taxon>
        <taxon>Panagrolaimomorpha</taxon>
        <taxon>Panagrolaimoidea</taxon>
        <taxon>Panagrolaimidae</taxon>
        <taxon>Panagrolaimus</taxon>
    </lineage>
</organism>
<keyword evidence="2" id="KW-1185">Reference proteome</keyword>
<protein>
    <recommendedName>
        <fullName evidence="1">MATH domain-containing protein</fullName>
    </recommendedName>
</protein>